<dbReference type="GO" id="GO:0005829">
    <property type="term" value="C:cytosol"/>
    <property type="evidence" value="ECO:0007669"/>
    <property type="project" value="TreeGrafter"/>
</dbReference>
<comment type="caution">
    <text evidence="4">The sequence shown here is derived from an EMBL/GenBank/DDBJ whole genome shotgun (WGS) entry which is preliminary data.</text>
</comment>
<evidence type="ECO:0000259" key="3">
    <source>
        <dbReference type="Pfam" id="PF00156"/>
    </source>
</evidence>
<organism evidence="4 5">
    <name type="scientific">Igneacidithiobacillus copahuensis</name>
    <dbReference type="NCBI Taxonomy" id="2724909"/>
    <lineage>
        <taxon>Bacteria</taxon>
        <taxon>Pseudomonadati</taxon>
        <taxon>Pseudomonadota</taxon>
        <taxon>Acidithiobacillia</taxon>
        <taxon>Acidithiobacillales</taxon>
        <taxon>Acidithiobacillaceae</taxon>
        <taxon>Igneacidithiobacillus</taxon>
    </lineage>
</organism>
<dbReference type="GO" id="GO:0006178">
    <property type="term" value="P:guanine salvage"/>
    <property type="evidence" value="ECO:0007669"/>
    <property type="project" value="TreeGrafter"/>
</dbReference>
<keyword evidence="4" id="KW-0808">Transferase</keyword>
<dbReference type="GO" id="GO:0032263">
    <property type="term" value="P:GMP salvage"/>
    <property type="evidence" value="ECO:0007669"/>
    <property type="project" value="TreeGrafter"/>
</dbReference>
<dbReference type="EC" id="2.4.2.8" evidence="4"/>
<comment type="catalytic activity">
    <reaction evidence="2">
        <text>IMP + diphosphate = hypoxanthine + 5-phospho-alpha-D-ribose 1-diphosphate</text>
        <dbReference type="Rhea" id="RHEA:17973"/>
        <dbReference type="ChEBI" id="CHEBI:17368"/>
        <dbReference type="ChEBI" id="CHEBI:33019"/>
        <dbReference type="ChEBI" id="CHEBI:58017"/>
        <dbReference type="ChEBI" id="CHEBI:58053"/>
        <dbReference type="EC" id="2.4.2.8"/>
    </reaction>
    <physiologicalReaction direction="right-to-left" evidence="2">
        <dbReference type="Rhea" id="RHEA:17975"/>
    </physiologicalReaction>
</comment>
<dbReference type="Proteomes" id="UP001197378">
    <property type="component" value="Unassembled WGS sequence"/>
</dbReference>
<dbReference type="GO" id="GO:0004422">
    <property type="term" value="F:hypoxanthine phosphoribosyltransferase activity"/>
    <property type="evidence" value="ECO:0007669"/>
    <property type="project" value="TreeGrafter"/>
</dbReference>
<evidence type="ECO:0000313" key="4">
    <source>
        <dbReference type="EMBL" id="MBU2787503.1"/>
    </source>
</evidence>
<comment type="catalytic activity">
    <reaction evidence="1">
        <text>GMP + diphosphate = guanine + 5-phospho-alpha-D-ribose 1-diphosphate</text>
        <dbReference type="Rhea" id="RHEA:25424"/>
        <dbReference type="ChEBI" id="CHEBI:16235"/>
        <dbReference type="ChEBI" id="CHEBI:33019"/>
        <dbReference type="ChEBI" id="CHEBI:58017"/>
        <dbReference type="ChEBI" id="CHEBI:58115"/>
        <dbReference type="EC" id="2.4.2.8"/>
    </reaction>
    <physiologicalReaction direction="right-to-left" evidence="1">
        <dbReference type="Rhea" id="RHEA:25426"/>
    </physiologicalReaction>
</comment>
<dbReference type="SUPFAM" id="SSF53271">
    <property type="entry name" value="PRTase-like"/>
    <property type="match status" value="1"/>
</dbReference>
<dbReference type="PANTHER" id="PTHR43340">
    <property type="entry name" value="HYPOXANTHINE-GUANINE PHOSPHORIBOSYLTRANSFERASE"/>
    <property type="match status" value="1"/>
</dbReference>
<dbReference type="EMBL" id="JAAXYO010000044">
    <property type="protein sequence ID" value="MBU2787503.1"/>
    <property type="molecule type" value="Genomic_DNA"/>
</dbReference>
<protein>
    <submittedName>
        <fullName evidence="4">Hypoxanthine-guanine phosphoribosyltransferase</fullName>
        <ecNumber evidence="4">2.4.2.8</ecNumber>
    </submittedName>
</protein>
<name>A0AAE3CJ54_9PROT</name>
<dbReference type="GO" id="GO:0000287">
    <property type="term" value="F:magnesium ion binding"/>
    <property type="evidence" value="ECO:0007669"/>
    <property type="project" value="TreeGrafter"/>
</dbReference>
<sequence>MTPTHLGPAEQLFSAEAVHAAIQRMAVAINADLEPLVPHRPVIVLTVLSGAIVVVGQLLPMLHFPLHLDCVQVSRYGDKTRGGDLLWRLTPRENLLDATVLIVDDILDEGVTLLALQDYCRAQGAAEVRTAVMVRKERERPCAVPIDYVGLEVPDRFIFGFGLDARGLGRNAPGIFVLAEES</sequence>
<dbReference type="GO" id="GO:0032264">
    <property type="term" value="P:IMP salvage"/>
    <property type="evidence" value="ECO:0007669"/>
    <property type="project" value="TreeGrafter"/>
</dbReference>
<dbReference type="GO" id="GO:0046100">
    <property type="term" value="P:hypoxanthine metabolic process"/>
    <property type="evidence" value="ECO:0007669"/>
    <property type="project" value="TreeGrafter"/>
</dbReference>
<dbReference type="InterPro" id="IPR000836">
    <property type="entry name" value="PRTase_dom"/>
</dbReference>
<feature type="domain" description="Phosphoribosyltransferase" evidence="3">
    <location>
        <begin position="10"/>
        <end position="165"/>
    </location>
</feature>
<dbReference type="AlphaFoldDB" id="A0AAE3CJ54"/>
<dbReference type="InterPro" id="IPR029057">
    <property type="entry name" value="PRTase-like"/>
</dbReference>
<dbReference type="NCBIfam" id="NF006605">
    <property type="entry name" value="PRK09162.1"/>
    <property type="match status" value="1"/>
</dbReference>
<dbReference type="CDD" id="cd06223">
    <property type="entry name" value="PRTases_typeI"/>
    <property type="match status" value="1"/>
</dbReference>
<keyword evidence="5" id="KW-1185">Reference proteome</keyword>
<dbReference type="RefSeq" id="WP_215873356.1">
    <property type="nucleotide sequence ID" value="NZ_JAAXYO010000044.1"/>
</dbReference>
<evidence type="ECO:0000256" key="2">
    <source>
        <dbReference type="ARBA" id="ARBA00049402"/>
    </source>
</evidence>
<gene>
    <name evidence="4" type="ORF">HFQ13_04635</name>
</gene>
<accession>A0AAE3CJ54</accession>
<evidence type="ECO:0000256" key="1">
    <source>
        <dbReference type="ARBA" id="ARBA00048811"/>
    </source>
</evidence>
<keyword evidence="4" id="KW-0328">Glycosyltransferase</keyword>
<evidence type="ECO:0000313" key="5">
    <source>
        <dbReference type="Proteomes" id="UP001197378"/>
    </source>
</evidence>
<dbReference type="Gene3D" id="3.40.50.2020">
    <property type="match status" value="1"/>
</dbReference>
<reference evidence="4" key="1">
    <citation type="journal article" date="2021" name="ISME J.">
        <title>Genomic evolution of the class Acidithiobacillia: deep-branching Proteobacteria living in extreme acidic conditions.</title>
        <authorList>
            <person name="Moya-Beltran A."/>
            <person name="Beard S."/>
            <person name="Rojas-Villalobos C."/>
            <person name="Issotta F."/>
            <person name="Gallardo Y."/>
            <person name="Ulloa R."/>
            <person name="Giaveno A."/>
            <person name="Degli Esposti M."/>
            <person name="Johnson D.B."/>
            <person name="Quatrini R."/>
        </authorList>
    </citation>
    <scope>NUCLEOTIDE SEQUENCE</scope>
    <source>
        <strain evidence="4">VAN18-1</strain>
    </source>
</reference>
<dbReference type="PANTHER" id="PTHR43340:SF1">
    <property type="entry name" value="HYPOXANTHINE PHOSPHORIBOSYLTRANSFERASE"/>
    <property type="match status" value="1"/>
</dbReference>
<dbReference type="Pfam" id="PF00156">
    <property type="entry name" value="Pribosyltran"/>
    <property type="match status" value="1"/>
</dbReference>
<proteinExistence type="predicted"/>
<dbReference type="InterPro" id="IPR050408">
    <property type="entry name" value="HGPRT"/>
</dbReference>